<keyword evidence="1" id="KW-0472">Membrane</keyword>
<reference evidence="2 3" key="1">
    <citation type="journal article" date="2016" name="PLoS ONE">
        <title>A First Insight into the Genome of the Filter-Feeder Mussel Mytilus galloprovincialis.</title>
        <authorList>
            <person name="Murgarella M."/>
            <person name="Puiu D."/>
            <person name="Novoa B."/>
            <person name="Figueras A."/>
            <person name="Posada D."/>
            <person name="Canchaya C."/>
        </authorList>
    </citation>
    <scope>NUCLEOTIDE SEQUENCE [LARGE SCALE GENOMIC DNA]</scope>
    <source>
        <tissue evidence="2">Muscle</tissue>
    </source>
</reference>
<organism evidence="2 3">
    <name type="scientific">Mytilus galloprovincialis</name>
    <name type="common">Mediterranean mussel</name>
    <dbReference type="NCBI Taxonomy" id="29158"/>
    <lineage>
        <taxon>Eukaryota</taxon>
        <taxon>Metazoa</taxon>
        <taxon>Spiralia</taxon>
        <taxon>Lophotrochozoa</taxon>
        <taxon>Mollusca</taxon>
        <taxon>Bivalvia</taxon>
        <taxon>Autobranchia</taxon>
        <taxon>Pteriomorphia</taxon>
        <taxon>Mytilida</taxon>
        <taxon>Mytiloidea</taxon>
        <taxon>Mytilidae</taxon>
        <taxon>Mytilinae</taxon>
        <taxon>Mytilus</taxon>
    </lineage>
</organism>
<gene>
    <name evidence="2" type="ORF">AM593_05501</name>
</gene>
<proteinExistence type="predicted"/>
<evidence type="ECO:0000256" key="1">
    <source>
        <dbReference type="SAM" id="Phobius"/>
    </source>
</evidence>
<protein>
    <submittedName>
        <fullName evidence="2">Uncharacterized protein</fullName>
    </submittedName>
</protein>
<name>A0A3L5TTU6_MYTGA</name>
<keyword evidence="1" id="KW-0812">Transmembrane</keyword>
<feature type="non-terminal residue" evidence="2">
    <location>
        <position position="1"/>
    </location>
</feature>
<keyword evidence="1" id="KW-1133">Transmembrane helix</keyword>
<evidence type="ECO:0000313" key="3">
    <source>
        <dbReference type="Proteomes" id="UP000266721"/>
    </source>
</evidence>
<dbReference type="AlphaFoldDB" id="A0A3L5TTU6"/>
<evidence type="ECO:0000313" key="2">
    <source>
        <dbReference type="EMBL" id="OPL33372.1"/>
    </source>
</evidence>
<sequence length="144" mass="16369">LRVIIVAAVVQFVAILSASIVLTVYKDKHEDYEIITILIMLPVCQVLGVSIYLTCDRFCCRKARKEHEISNGKQTRASYRNDQLKITDESNSLELIRITEARVGSQDKSDWNQLDVSYTKDQLKTTEEGRSTAETDTPKIKECV</sequence>
<comment type="caution">
    <text evidence="2">The sequence shown here is derived from an EMBL/GenBank/DDBJ whole genome shotgun (WGS) entry which is preliminary data.</text>
</comment>
<feature type="transmembrane region" description="Helical" evidence="1">
    <location>
        <begin position="34"/>
        <end position="55"/>
    </location>
</feature>
<dbReference type="EMBL" id="KV583381">
    <property type="protein sequence ID" value="OPL33372.1"/>
    <property type="molecule type" value="Genomic_DNA"/>
</dbReference>
<accession>A0A3L5TTU6</accession>
<dbReference type="Proteomes" id="UP000266721">
    <property type="component" value="Unassembled WGS sequence"/>
</dbReference>
<keyword evidence="3" id="KW-1185">Reference proteome</keyword>
<feature type="non-terminal residue" evidence="2">
    <location>
        <position position="144"/>
    </location>
</feature>